<gene>
    <name evidence="5" type="ORF">RIB2604_00100670</name>
</gene>
<reference evidence="6" key="2">
    <citation type="submission" date="2016-02" db="EMBL/GenBank/DDBJ databases">
        <title>Genome sequencing of Aspergillus luchuensis NBRC 4314.</title>
        <authorList>
            <person name="Yamada O."/>
        </authorList>
    </citation>
    <scope>NUCLEOTIDE SEQUENCE [LARGE SCALE GENOMIC DNA]</scope>
    <source>
        <strain evidence="6">RIB 2604</strain>
    </source>
</reference>
<dbReference type="InterPro" id="IPR027443">
    <property type="entry name" value="IPNS-like_sf"/>
</dbReference>
<accession>A0A146EY21</accession>
<dbReference type="GO" id="GO:0043386">
    <property type="term" value="P:mycotoxin biosynthetic process"/>
    <property type="evidence" value="ECO:0007669"/>
    <property type="project" value="InterPro"/>
</dbReference>
<dbReference type="InterPro" id="IPR021765">
    <property type="entry name" value="UstYa-like"/>
</dbReference>
<dbReference type="PANTHER" id="PTHR33365">
    <property type="entry name" value="YALI0B05434P"/>
    <property type="match status" value="1"/>
</dbReference>
<keyword evidence="3" id="KW-0472">Membrane</keyword>
<dbReference type="VEuPathDB" id="FungiDB:ASPFODRAFT_48061"/>
<organism evidence="5 6">
    <name type="scientific">Aspergillus kawachii</name>
    <name type="common">White koji mold</name>
    <name type="synonym">Aspergillus awamori var. kawachi</name>
    <dbReference type="NCBI Taxonomy" id="1069201"/>
    <lineage>
        <taxon>Eukaryota</taxon>
        <taxon>Fungi</taxon>
        <taxon>Dikarya</taxon>
        <taxon>Ascomycota</taxon>
        <taxon>Pezizomycotina</taxon>
        <taxon>Eurotiomycetes</taxon>
        <taxon>Eurotiomycetidae</taxon>
        <taxon>Eurotiales</taxon>
        <taxon>Aspergillaceae</taxon>
        <taxon>Aspergillus</taxon>
        <taxon>Aspergillus subgen. Circumdati</taxon>
    </lineage>
</organism>
<name>A0A146EY21_ASPKA</name>
<keyword evidence="3" id="KW-1133">Transmembrane helix</keyword>
<dbReference type="InterPro" id="IPR005123">
    <property type="entry name" value="Oxoglu/Fe-dep_dioxygenase_dom"/>
</dbReference>
<evidence type="ECO:0000256" key="1">
    <source>
        <dbReference type="ARBA" id="ARBA00035112"/>
    </source>
</evidence>
<evidence type="ECO:0000259" key="4">
    <source>
        <dbReference type="PROSITE" id="PS51471"/>
    </source>
</evidence>
<feature type="region of interest" description="Disordered" evidence="2">
    <location>
        <begin position="1"/>
        <end position="25"/>
    </location>
</feature>
<comment type="caution">
    <text evidence="5">The sequence shown here is derived from an EMBL/GenBank/DDBJ whole genome shotgun (WGS) entry which is preliminary data.</text>
</comment>
<dbReference type="Proteomes" id="UP000075230">
    <property type="component" value="Unassembled WGS sequence"/>
</dbReference>
<dbReference type="AlphaFoldDB" id="A0A146EY21"/>
<keyword evidence="3" id="KW-0812">Transmembrane</keyword>
<dbReference type="Pfam" id="PF11807">
    <property type="entry name" value="UstYa"/>
    <property type="match status" value="1"/>
</dbReference>
<evidence type="ECO:0000256" key="3">
    <source>
        <dbReference type="SAM" id="Phobius"/>
    </source>
</evidence>
<dbReference type="PROSITE" id="PS51471">
    <property type="entry name" value="FE2OG_OXY"/>
    <property type="match status" value="1"/>
</dbReference>
<protein>
    <submittedName>
        <fullName evidence="5">Tat pathway signal sequence</fullName>
    </submittedName>
</protein>
<dbReference type="PANTHER" id="PTHR33365:SF13">
    <property type="entry name" value="TAT PATHWAY SIGNAL SEQUENCE"/>
    <property type="match status" value="1"/>
</dbReference>
<sequence length="540" mass="60864">MSSARNTNSFDDKLNTSERSDSADRERLLVDEEDVHWSGKKSVRSGPGRWLNIILVVVISIVSCLVGIFVGHNQGDSDKACTRRITQHSPVISNVGLNYHKQQFNGSLLKENIFRQDASPEVDAAWESLGANYRSIRVPAEEAEKSGLAPDQVKINEKYGGGYPANVEGFHHLHCLNLLRQSLYYNYDYYHDLGKGAFTNNDYVVRRHVTHCLDIIRQQLMCTVDVGVLGQVWVHPDHPEPFVDFNTEHKCRNFEEIREWAERNQLPETVPNDFLQPPKIGDRVFNRGYECFRAQNFEKRTAGDLKESFFLGRHLPLDDPDVQAGKFGLGPNKYPVEVTDPQLFRDTVDRYYGAVLSLTIDLMTVIAEMVGLGSDALRRFCTKPIATLRLLHYPPQAPDASELERGIGAHSDFGAITILLQDSVGGLQVWSRTSNEWVDVVPVPGAVVVNTGNMMMRWTNDRYISNLHRVINTSGTARYSVPFFFDGNADFLVECLESCLEPGEKPKYSPITVNDWMVGRYADTFGGGEVKSEKDLVSLE</sequence>
<dbReference type="EMBL" id="BCWF01000001">
    <property type="protein sequence ID" value="GAT18573.1"/>
    <property type="molecule type" value="Genomic_DNA"/>
</dbReference>
<evidence type="ECO:0000256" key="2">
    <source>
        <dbReference type="SAM" id="MobiDB-lite"/>
    </source>
</evidence>
<proteinExistence type="inferred from homology"/>
<dbReference type="Gene3D" id="2.60.120.330">
    <property type="entry name" value="B-lactam Antibiotic, Isopenicillin N Synthase, Chain"/>
    <property type="match status" value="1"/>
</dbReference>
<evidence type="ECO:0000313" key="5">
    <source>
        <dbReference type="EMBL" id="GAT18573.1"/>
    </source>
</evidence>
<reference evidence="5 6" key="1">
    <citation type="journal article" date="2016" name="DNA Res.">
        <title>Genome sequence of Aspergillus luchuensis NBRC 4314.</title>
        <authorList>
            <person name="Yamada O."/>
            <person name="Machida M."/>
            <person name="Hosoyama A."/>
            <person name="Goto M."/>
            <person name="Takahashi T."/>
            <person name="Futagami T."/>
            <person name="Yamagata Y."/>
            <person name="Takeuchi M."/>
            <person name="Kobayashi T."/>
            <person name="Koike H."/>
            <person name="Abe K."/>
            <person name="Asai K."/>
            <person name="Arita M."/>
            <person name="Fujita N."/>
            <person name="Fukuda K."/>
            <person name="Higa K."/>
            <person name="Horikawa H."/>
            <person name="Ishikawa T."/>
            <person name="Jinno K."/>
            <person name="Kato Y."/>
            <person name="Kirimura K."/>
            <person name="Mizutani O."/>
            <person name="Nakasone K."/>
            <person name="Sano M."/>
            <person name="Shiraishi Y."/>
            <person name="Tsukahara M."/>
            <person name="Gomi K."/>
        </authorList>
    </citation>
    <scope>NUCLEOTIDE SEQUENCE [LARGE SCALE GENOMIC DNA]</scope>
    <source>
        <strain evidence="5 6">RIB 2604</strain>
    </source>
</reference>
<dbReference type="Pfam" id="PF03171">
    <property type="entry name" value="2OG-FeII_Oxy"/>
    <property type="match status" value="1"/>
</dbReference>
<dbReference type="InterPro" id="IPR044861">
    <property type="entry name" value="IPNS-like_FE2OG_OXY"/>
</dbReference>
<feature type="compositionally biased region" description="Basic and acidic residues" evidence="2">
    <location>
        <begin position="10"/>
        <end position="25"/>
    </location>
</feature>
<feature type="transmembrane region" description="Helical" evidence="3">
    <location>
        <begin position="50"/>
        <end position="71"/>
    </location>
</feature>
<feature type="domain" description="Fe2OG dioxygenase" evidence="4">
    <location>
        <begin position="384"/>
        <end position="487"/>
    </location>
</feature>
<dbReference type="SUPFAM" id="SSF51197">
    <property type="entry name" value="Clavaminate synthase-like"/>
    <property type="match status" value="1"/>
</dbReference>
<evidence type="ECO:0000313" key="6">
    <source>
        <dbReference type="Proteomes" id="UP000075230"/>
    </source>
</evidence>
<dbReference type="VEuPathDB" id="FungiDB:ASPFODRAFT_413867"/>
<comment type="similarity">
    <text evidence="1">Belongs to the ustYa family.</text>
</comment>